<dbReference type="OrthoDB" id="5328547at2"/>
<dbReference type="Pfam" id="PF00034">
    <property type="entry name" value="Cytochrom_C"/>
    <property type="match status" value="1"/>
</dbReference>
<dbReference type="Proteomes" id="UP000256695">
    <property type="component" value="Unassembled WGS sequence"/>
</dbReference>
<evidence type="ECO:0000256" key="2">
    <source>
        <dbReference type="ARBA" id="ARBA00022723"/>
    </source>
</evidence>
<dbReference type="EMBL" id="NXLX01000014">
    <property type="protein sequence ID" value="RDU72969.1"/>
    <property type="molecule type" value="Genomic_DNA"/>
</dbReference>
<keyword evidence="2 4" id="KW-0479">Metal-binding</keyword>
<keyword evidence="3 4" id="KW-0408">Iron</keyword>
<name>A0A3D8J645_9HELI</name>
<proteinExistence type="predicted"/>
<comment type="caution">
    <text evidence="6">The sequence shown here is derived from an EMBL/GenBank/DDBJ whole genome shotgun (WGS) entry which is preliminary data.</text>
</comment>
<evidence type="ECO:0000256" key="3">
    <source>
        <dbReference type="ARBA" id="ARBA00023004"/>
    </source>
</evidence>
<protein>
    <submittedName>
        <fullName evidence="6">Cytochrome C oxidase subunit III</fullName>
    </submittedName>
</protein>
<dbReference type="GO" id="GO:0009055">
    <property type="term" value="F:electron transfer activity"/>
    <property type="evidence" value="ECO:0007669"/>
    <property type="project" value="InterPro"/>
</dbReference>
<dbReference type="AlphaFoldDB" id="A0A3D8J645"/>
<keyword evidence="7" id="KW-1185">Reference proteome</keyword>
<evidence type="ECO:0000256" key="1">
    <source>
        <dbReference type="ARBA" id="ARBA00022617"/>
    </source>
</evidence>
<accession>A0A3D8J645</accession>
<dbReference type="SUPFAM" id="SSF46626">
    <property type="entry name" value="Cytochrome c"/>
    <property type="match status" value="1"/>
</dbReference>
<dbReference type="RefSeq" id="WP_115579303.1">
    <property type="nucleotide sequence ID" value="NZ_NXLX01000014.1"/>
</dbReference>
<sequence length="115" mass="13321">MKRGCILFFLIILSYAKEDSFITTEEYGQELYKNPRGIGCIQCHGINGKGKVIATYKEKDKQKILRGPDITKLDFKTFKTKTLQDKGVMPKYYLTDEEIQAIYLFLKKQSLNKTP</sequence>
<dbReference type="Gene3D" id="1.10.760.10">
    <property type="entry name" value="Cytochrome c-like domain"/>
    <property type="match status" value="1"/>
</dbReference>
<dbReference type="GO" id="GO:0020037">
    <property type="term" value="F:heme binding"/>
    <property type="evidence" value="ECO:0007669"/>
    <property type="project" value="InterPro"/>
</dbReference>
<evidence type="ECO:0000259" key="5">
    <source>
        <dbReference type="PROSITE" id="PS51007"/>
    </source>
</evidence>
<dbReference type="InterPro" id="IPR009056">
    <property type="entry name" value="Cyt_c-like_dom"/>
</dbReference>
<gene>
    <name evidence="6" type="ORF">CQA57_05865</name>
</gene>
<dbReference type="GO" id="GO:0046872">
    <property type="term" value="F:metal ion binding"/>
    <property type="evidence" value="ECO:0007669"/>
    <property type="project" value="UniProtKB-KW"/>
</dbReference>
<evidence type="ECO:0000256" key="4">
    <source>
        <dbReference type="PROSITE-ProRule" id="PRU00433"/>
    </source>
</evidence>
<dbReference type="InterPro" id="IPR036909">
    <property type="entry name" value="Cyt_c-like_dom_sf"/>
</dbReference>
<evidence type="ECO:0000313" key="6">
    <source>
        <dbReference type="EMBL" id="RDU72969.1"/>
    </source>
</evidence>
<dbReference type="PROSITE" id="PS51007">
    <property type="entry name" value="CYTC"/>
    <property type="match status" value="1"/>
</dbReference>
<reference evidence="6 7" key="1">
    <citation type="submission" date="2018-04" db="EMBL/GenBank/DDBJ databases">
        <title>Novel Campyloabacter and Helicobacter Species and Strains.</title>
        <authorList>
            <person name="Mannion A.J."/>
            <person name="Shen Z."/>
            <person name="Fox J.G."/>
        </authorList>
    </citation>
    <scope>NUCLEOTIDE SEQUENCE [LARGE SCALE GENOMIC DNA]</scope>
    <source>
        <strain evidence="6 7">MIT 04-9362</strain>
    </source>
</reference>
<organism evidence="6 7">
    <name type="scientific">Helicobacter anseris</name>
    <dbReference type="NCBI Taxonomy" id="375926"/>
    <lineage>
        <taxon>Bacteria</taxon>
        <taxon>Pseudomonadati</taxon>
        <taxon>Campylobacterota</taxon>
        <taxon>Epsilonproteobacteria</taxon>
        <taxon>Campylobacterales</taxon>
        <taxon>Helicobacteraceae</taxon>
        <taxon>Helicobacter</taxon>
    </lineage>
</organism>
<feature type="domain" description="Cytochrome c" evidence="5">
    <location>
        <begin position="23"/>
        <end position="110"/>
    </location>
</feature>
<keyword evidence="1 4" id="KW-0349">Heme</keyword>
<evidence type="ECO:0000313" key="7">
    <source>
        <dbReference type="Proteomes" id="UP000256695"/>
    </source>
</evidence>